<dbReference type="Proteomes" id="UP000199019">
    <property type="component" value="Unassembled WGS sequence"/>
</dbReference>
<protein>
    <submittedName>
        <fullName evidence="1">Uncharacterized protein</fullName>
    </submittedName>
</protein>
<accession>A0A1H9RXJ3</accession>
<keyword evidence="2" id="KW-1185">Reference proteome</keyword>
<evidence type="ECO:0000313" key="2">
    <source>
        <dbReference type="Proteomes" id="UP000199019"/>
    </source>
</evidence>
<evidence type="ECO:0000313" key="1">
    <source>
        <dbReference type="EMBL" id="SER77378.1"/>
    </source>
</evidence>
<name>A0A1H9RXJ3_9MICO</name>
<proteinExistence type="predicted"/>
<dbReference type="EMBL" id="FOHB01000001">
    <property type="protein sequence ID" value="SER77378.1"/>
    <property type="molecule type" value="Genomic_DNA"/>
</dbReference>
<dbReference type="OrthoDB" id="129521at2"/>
<organism evidence="1 2">
    <name type="scientific">Pedococcus cremeus</name>
    <dbReference type="NCBI Taxonomy" id="587636"/>
    <lineage>
        <taxon>Bacteria</taxon>
        <taxon>Bacillati</taxon>
        <taxon>Actinomycetota</taxon>
        <taxon>Actinomycetes</taxon>
        <taxon>Micrococcales</taxon>
        <taxon>Intrasporangiaceae</taxon>
        <taxon>Pedococcus</taxon>
    </lineage>
</organism>
<reference evidence="2" key="1">
    <citation type="submission" date="2016-10" db="EMBL/GenBank/DDBJ databases">
        <authorList>
            <person name="Varghese N."/>
            <person name="Submissions S."/>
        </authorList>
    </citation>
    <scope>NUCLEOTIDE SEQUENCE [LARGE SCALE GENOMIC DNA]</scope>
    <source>
        <strain evidence="2">CGMCC 1.6963</strain>
    </source>
</reference>
<sequence>MPKMVITHAVVDIDRWLQGKAERAEIISKYATNVTDHVAADGSNHVAITADIHDMEGLQELMASPSAEDSAAEERHGVIQPITAYIEK</sequence>
<dbReference type="RefSeq" id="WP_091756094.1">
    <property type="nucleotide sequence ID" value="NZ_FOHB01000001.1"/>
</dbReference>
<dbReference type="AlphaFoldDB" id="A0A1H9RXJ3"/>
<gene>
    <name evidence="1" type="ORF">SAMN05216199_1165</name>
</gene>